<dbReference type="PANTHER" id="PTHR47026">
    <property type="entry name" value="PIGMENTOSA GTPASE REGULATOR-LIKE PROTEIN, PUTATIVE-RELATED"/>
    <property type="match status" value="1"/>
</dbReference>
<proteinExistence type="predicted"/>
<reference evidence="2 3" key="1">
    <citation type="submission" date="2024-04" db="EMBL/GenBank/DDBJ databases">
        <title>Tritrichomonas musculus Genome.</title>
        <authorList>
            <person name="Alves-Ferreira E."/>
            <person name="Grigg M."/>
            <person name="Lorenzi H."/>
            <person name="Galac M."/>
        </authorList>
    </citation>
    <scope>NUCLEOTIDE SEQUENCE [LARGE SCALE GENOMIC DNA]</scope>
    <source>
        <strain evidence="2 3">EAF2021</strain>
    </source>
</reference>
<dbReference type="EMBL" id="JAPFFF010000003">
    <property type="protein sequence ID" value="KAK8895412.1"/>
    <property type="molecule type" value="Genomic_DNA"/>
</dbReference>
<dbReference type="Proteomes" id="UP001470230">
    <property type="component" value="Unassembled WGS sequence"/>
</dbReference>
<sequence length="893" mass="100907">MKAKLQTPRRLQAQDQQSRSSSSSSVTSSSSIRVTKNSRANYYYLSKNTRPNSSLKKSSRVESMLLDSQCIKIRKHFENILEDENKNTSKLDFSQIETDQLNRFISHLREYTQHCAIEGNYEDARRTQNIESQAKSVLEKRTTKIKPTIKIVEDQKESKSNFEQRWRIRFNDYENETAEKREELQRKHAHETRVFERIWAREMPQKYRKPSQRLLQLMQIEKSLAISGEIDRADYVHTQVVNQTQIEIENAQSNLIHDYQIAKSKHLEKQSIEMDRFEQLRSHGKDLLDADYRAEMLRVNHRDLVVQVQVKESIIKAKMDQTPPTRSAGVPKNRDATITSLLPRLIAPNDPHLIKTEKIRRKQIYGKQQEFQRKTIETLQAESNSKKRNNRNENVNNSFILNDAIENKKQATDINNSDTKSTEKIEKRKKNSKSSKNISDHNSGSQKNSPIQNKEKNDDYSEYSYYYSDGANDDQLNGENGMRVKKNTQEATPVYAEKPHFTSPVSSEAGIVSQNIVFESSATMFADTNPKEMCQAGSEIEKSAANTAEDSSKSRDENNNAVDENSKTSDENRKALDDSNKVVDESNKAADDKNKVVDDNNKVVDDNNKVVDDNNKVVDDNNKDSDENSKTHDENSNTVDENSKTSDENSKALVDDNNKVVNESNKAADDKNKVVDDKNKVADDNNKDSDENSKTLDDGNKAFGESNQDDMSKNGNESENNENGEQCSANNFLSDFDVSCSQNQSNSNDGKDLSSSNIKASDGQIQNSAEEGNDHINLNHNEESNSNGNCDQVISNNNESNLASSAGARDSNNQNRVDRKEDDSVALNFNDNDMTSAGSILSNFENKSSCDEENDVSCDIAKSDQKDDEIQMGIQSIASQIAKDLLGSPQSSS</sequence>
<dbReference type="Gene3D" id="6.10.250.1010">
    <property type="match status" value="1"/>
</dbReference>
<protein>
    <submittedName>
        <fullName evidence="2">Uncharacterized protein</fullName>
    </submittedName>
</protein>
<evidence type="ECO:0000313" key="2">
    <source>
        <dbReference type="EMBL" id="KAK8895412.1"/>
    </source>
</evidence>
<feature type="compositionally biased region" description="Polar residues" evidence="1">
    <location>
        <begin position="726"/>
        <end position="794"/>
    </location>
</feature>
<organism evidence="2 3">
    <name type="scientific">Tritrichomonas musculus</name>
    <dbReference type="NCBI Taxonomy" id="1915356"/>
    <lineage>
        <taxon>Eukaryota</taxon>
        <taxon>Metamonada</taxon>
        <taxon>Parabasalia</taxon>
        <taxon>Tritrichomonadida</taxon>
        <taxon>Tritrichomonadidae</taxon>
        <taxon>Tritrichomonas</taxon>
    </lineage>
</organism>
<evidence type="ECO:0000313" key="3">
    <source>
        <dbReference type="Proteomes" id="UP001470230"/>
    </source>
</evidence>
<name>A0ABR2KY77_9EUKA</name>
<comment type="caution">
    <text evidence="2">The sequence shown here is derived from an EMBL/GenBank/DDBJ whole genome shotgun (WGS) entry which is preliminary data.</text>
</comment>
<dbReference type="PANTHER" id="PTHR47026:SF2">
    <property type="entry name" value="FLAGELLAR ASSOCIATED PROTEIN"/>
    <property type="match status" value="1"/>
</dbReference>
<keyword evidence="3" id="KW-1185">Reference proteome</keyword>
<feature type="region of interest" description="Disordered" evidence="1">
    <location>
        <begin position="1"/>
        <end position="33"/>
    </location>
</feature>
<feature type="compositionally biased region" description="Polar residues" evidence="1">
    <location>
        <begin position="440"/>
        <end position="452"/>
    </location>
</feature>
<feature type="compositionally biased region" description="Basic and acidic residues" evidence="1">
    <location>
        <begin position="550"/>
        <end position="658"/>
    </location>
</feature>
<feature type="compositionally biased region" description="Low complexity" evidence="1">
    <location>
        <begin position="714"/>
        <end position="725"/>
    </location>
</feature>
<feature type="region of interest" description="Disordered" evidence="1">
    <location>
        <begin position="411"/>
        <end position="458"/>
    </location>
</feature>
<feature type="compositionally biased region" description="Low complexity" evidence="1">
    <location>
        <begin position="18"/>
        <end position="33"/>
    </location>
</feature>
<feature type="region of interest" description="Disordered" evidence="1">
    <location>
        <begin position="537"/>
        <end position="823"/>
    </location>
</feature>
<accession>A0ABR2KY77</accession>
<gene>
    <name evidence="2" type="ORF">M9Y10_023876</name>
</gene>
<feature type="compositionally biased region" description="Low complexity" evidence="1">
    <location>
        <begin position="795"/>
        <end position="808"/>
    </location>
</feature>
<evidence type="ECO:0000256" key="1">
    <source>
        <dbReference type="SAM" id="MobiDB-lite"/>
    </source>
</evidence>
<feature type="compositionally biased region" description="Basic and acidic residues" evidence="1">
    <location>
        <begin position="666"/>
        <end position="700"/>
    </location>
</feature>